<dbReference type="Pfam" id="PF05426">
    <property type="entry name" value="Alginate_lyase"/>
    <property type="match status" value="1"/>
</dbReference>
<dbReference type="Gene3D" id="1.50.10.100">
    <property type="entry name" value="Chondroitin AC/alginate lyase"/>
    <property type="match status" value="1"/>
</dbReference>
<dbReference type="SUPFAM" id="SSF48230">
    <property type="entry name" value="Chondroitin AC/alginate lyase"/>
    <property type="match status" value="1"/>
</dbReference>
<reference evidence="4 5" key="1">
    <citation type="submission" date="2022-12" db="EMBL/GenBank/DDBJ databases">
        <title>Draft genome sequence of Paenibacillus sp. dW9.</title>
        <authorList>
            <person name="Choi E.-W."/>
            <person name="Kim D.-U."/>
        </authorList>
    </citation>
    <scope>NUCLEOTIDE SEQUENCE [LARGE SCALE GENOMIC DNA]</scope>
    <source>
        <strain evidence="5">dW9</strain>
    </source>
</reference>
<evidence type="ECO:0000259" key="3">
    <source>
        <dbReference type="Pfam" id="PF05426"/>
    </source>
</evidence>
<dbReference type="InterPro" id="IPR008929">
    <property type="entry name" value="Chondroitin_lyas"/>
</dbReference>
<dbReference type="InterPro" id="IPR008397">
    <property type="entry name" value="Alginate_lyase_dom"/>
</dbReference>
<dbReference type="EMBL" id="JAQAGZ010000028">
    <property type="protein sequence ID" value="MCZ8516918.1"/>
    <property type="molecule type" value="Genomic_DNA"/>
</dbReference>
<proteinExistence type="predicted"/>
<comment type="caution">
    <text evidence="4">The sequence shown here is derived from an EMBL/GenBank/DDBJ whole genome shotgun (WGS) entry which is preliminary data.</text>
</comment>
<evidence type="ECO:0000313" key="5">
    <source>
        <dbReference type="Proteomes" id="UP001527882"/>
    </source>
</evidence>
<sequence length="385" mass="44343">MRTWKTVHLDSQRLGDVKALLTQGEPKITEWALKLKRNAEETLSSEPCTVVNKPFMPPSGDKHDYVSMGPYWWPNPDTPDGLPYIRRDGVRNPELEQFDAPKLKKLENDVRKLAIAYYFFGDERYASHAILLLRTWFVDPLTRMNSNLNFGQMIPGICTGRCIGLIETRHFGHLMDNISLLSGSEGWSTGLSTSLFAWFEEYLAWLLHSPIALEEEQWHNNHGTYYDVQTVSLALHTGDVTTVSRILNLVTERRYFKHIEPDGKQPHELERTLSLSYSLMNLMGLFDLARLGEAIGLDLWQAQSPKGRSLRAAVDFLEPYCAGRDKWPYEQIKPVDPDRIFGLFRRAANVYGDRRYEQIAAQVSEQADNYLLEMIHPLRWEGRNA</sequence>
<feature type="domain" description="Alginate lyase" evidence="3">
    <location>
        <begin position="52"/>
        <end position="327"/>
    </location>
</feature>
<dbReference type="RefSeq" id="WP_269885451.1">
    <property type="nucleotide sequence ID" value="NZ_JAQAGZ010000028.1"/>
</dbReference>
<gene>
    <name evidence="4" type="ORF">O9H85_32085</name>
</gene>
<dbReference type="GO" id="GO:0016829">
    <property type="term" value="F:lyase activity"/>
    <property type="evidence" value="ECO:0007669"/>
    <property type="project" value="UniProtKB-KW"/>
</dbReference>
<accession>A0ABT4QJ58</accession>
<dbReference type="Proteomes" id="UP001527882">
    <property type="component" value="Unassembled WGS sequence"/>
</dbReference>
<keyword evidence="5" id="KW-1185">Reference proteome</keyword>
<keyword evidence="2 4" id="KW-0456">Lyase</keyword>
<evidence type="ECO:0000256" key="1">
    <source>
        <dbReference type="ARBA" id="ARBA00022729"/>
    </source>
</evidence>
<evidence type="ECO:0000313" key="4">
    <source>
        <dbReference type="EMBL" id="MCZ8516918.1"/>
    </source>
</evidence>
<keyword evidence="1" id="KW-0732">Signal</keyword>
<organism evidence="4 5">
    <name type="scientific">Paenibacillus gyeongsangnamensis</name>
    <dbReference type="NCBI Taxonomy" id="3388067"/>
    <lineage>
        <taxon>Bacteria</taxon>
        <taxon>Bacillati</taxon>
        <taxon>Bacillota</taxon>
        <taxon>Bacilli</taxon>
        <taxon>Bacillales</taxon>
        <taxon>Paenibacillaceae</taxon>
        <taxon>Paenibacillus</taxon>
    </lineage>
</organism>
<protein>
    <submittedName>
        <fullName evidence="4">Alginate lyase family protein</fullName>
    </submittedName>
</protein>
<name>A0ABT4QJ58_9BACL</name>
<evidence type="ECO:0000256" key="2">
    <source>
        <dbReference type="ARBA" id="ARBA00023239"/>
    </source>
</evidence>